<dbReference type="PANTHER" id="PTHR14305">
    <property type="entry name" value="E3 UBIQUITIN-PROTEIN LIGASE CCNB1IP1"/>
    <property type="match status" value="1"/>
</dbReference>
<dbReference type="InterPro" id="IPR042448">
    <property type="entry name" value="CCNB1IP1"/>
</dbReference>
<name>A0A5K3EM24_MESCO</name>
<proteinExistence type="predicted"/>
<sequence length="296" mass="33779">CNYRKCRQPLVDTAIVTICQHIFCIPHGPVLGPGQHRTSCPVCNSALDRSANDFIEIDLQPSDRFKSLILAGQSPELILDIAKRAINFYELQQSLRSQFLEYIAAKAFEKTKSMEKELKSVLVKMKEDNSVYQHMKSSLTQECEELRSKLIISDQKLTQLERECQQLRMTAKNDHNTSATEAQLLNRSFANPSTKVQDNWRSNFKRTHQQMRDSPESLSDYSPMRTCMRMTHNGNAFNLSTRADRSSPFRFIPVTSVNPDNKKEAKAPDAYKFSNGGNRWHQCSSVLPNFAGPLSR</sequence>
<protein>
    <submittedName>
        <fullName evidence="2">RING-type domain-containing protein</fullName>
    </submittedName>
</protein>
<evidence type="ECO:0000313" key="2">
    <source>
        <dbReference type="WBParaSite" id="MCU_001522-RA"/>
    </source>
</evidence>
<dbReference type="PANTHER" id="PTHR14305:SF0">
    <property type="entry name" value="E3 UBIQUITIN-PROTEIN LIGASE CCNB1IP1"/>
    <property type="match status" value="1"/>
</dbReference>
<reference evidence="2" key="1">
    <citation type="submission" date="2019-11" db="UniProtKB">
        <authorList>
            <consortium name="WormBaseParasite"/>
        </authorList>
    </citation>
    <scope>IDENTIFICATION</scope>
</reference>
<accession>A0A5K3EM24</accession>
<dbReference type="AlphaFoldDB" id="A0A5K3EM24"/>
<dbReference type="GO" id="GO:0000795">
    <property type="term" value="C:synaptonemal complex"/>
    <property type="evidence" value="ECO:0007669"/>
    <property type="project" value="InterPro"/>
</dbReference>
<feature type="coiled-coil region" evidence="1">
    <location>
        <begin position="143"/>
        <end position="177"/>
    </location>
</feature>
<evidence type="ECO:0000256" key="1">
    <source>
        <dbReference type="SAM" id="Coils"/>
    </source>
</evidence>
<dbReference type="WBParaSite" id="MCU_001522-RA">
    <property type="protein sequence ID" value="MCU_001522-RA"/>
    <property type="gene ID" value="MCU_001522"/>
</dbReference>
<keyword evidence="1" id="KW-0175">Coiled coil</keyword>
<dbReference type="GO" id="GO:0007131">
    <property type="term" value="P:reciprocal meiotic recombination"/>
    <property type="evidence" value="ECO:0007669"/>
    <property type="project" value="InterPro"/>
</dbReference>
<dbReference type="GO" id="GO:0061630">
    <property type="term" value="F:ubiquitin protein ligase activity"/>
    <property type="evidence" value="ECO:0007669"/>
    <property type="project" value="InterPro"/>
</dbReference>
<organism evidence="2">
    <name type="scientific">Mesocestoides corti</name>
    <name type="common">Flatworm</name>
    <dbReference type="NCBI Taxonomy" id="53468"/>
    <lineage>
        <taxon>Eukaryota</taxon>
        <taxon>Metazoa</taxon>
        <taxon>Spiralia</taxon>
        <taxon>Lophotrochozoa</taxon>
        <taxon>Platyhelminthes</taxon>
        <taxon>Cestoda</taxon>
        <taxon>Eucestoda</taxon>
        <taxon>Cyclophyllidea</taxon>
        <taxon>Mesocestoididae</taxon>
        <taxon>Mesocestoides</taxon>
    </lineage>
</organism>